<organism evidence="3 4">
    <name type="scientific">Naumovozyma castellii</name>
    <name type="common">Yeast</name>
    <name type="synonym">Saccharomyces castellii</name>
    <dbReference type="NCBI Taxonomy" id="27288"/>
    <lineage>
        <taxon>Eukaryota</taxon>
        <taxon>Fungi</taxon>
        <taxon>Dikarya</taxon>
        <taxon>Ascomycota</taxon>
        <taxon>Saccharomycotina</taxon>
        <taxon>Saccharomycetes</taxon>
        <taxon>Saccharomycetales</taxon>
        <taxon>Saccharomycetaceae</taxon>
        <taxon>Naumovozyma</taxon>
    </lineage>
</organism>
<reference key="2">
    <citation type="submission" date="2011-08" db="EMBL/GenBank/DDBJ databases">
        <title>Genome sequence of Naumovozyma castellii.</title>
        <authorList>
            <person name="Gordon J.L."/>
            <person name="Armisen D."/>
            <person name="Proux-Wera E."/>
            <person name="OhEigeartaigh S.S."/>
            <person name="Byrne K.P."/>
            <person name="Wolfe K.H."/>
        </authorList>
    </citation>
    <scope>NUCLEOTIDE SEQUENCE</scope>
    <source>
        <strain>Type strain:CBS 4309</strain>
    </source>
</reference>
<feature type="compositionally biased region" description="Basic and acidic residues" evidence="2">
    <location>
        <begin position="203"/>
        <end position="212"/>
    </location>
</feature>
<name>G0V7H8_NAUCA</name>
<dbReference type="AlphaFoldDB" id="G0V7H8"/>
<evidence type="ECO:0000313" key="4">
    <source>
        <dbReference type="Proteomes" id="UP000001640"/>
    </source>
</evidence>
<dbReference type="KEGG" id="ncs:NCAS_0A08680"/>
<dbReference type="SUPFAM" id="SSF57997">
    <property type="entry name" value="Tropomyosin"/>
    <property type="match status" value="1"/>
</dbReference>
<dbReference type="GeneID" id="96900905"/>
<evidence type="ECO:0000313" key="3">
    <source>
        <dbReference type="EMBL" id="CCC67426.1"/>
    </source>
</evidence>
<dbReference type="STRING" id="1064592.G0V7H8"/>
<sequence>MTFSRGRNIVTPDPADYQVRLDVSISSSDATLRSNNNDLNSATKKSFFSSLKLNKGNNKVSNDDCNFTKVSKSAPTSSNGSRGFRGRFKDFFGLNQKSALGDHNTKNGAFTDIKKEKIGVDETYASSDELPHVSELNYGTNIEIDRSNHWRTMENNVADSVSKQTSGISDDEGPFPSEIAYGQSKSKFHDEESSTKSSVISDGFDRMDKTEEFSPLTPSDEHKDVFQNPKNDMFRKPLIDEIPLDTESKTVENLISALSILMDHWLSVEVLSDKDLTVRNISEEILRLVKHNDAKSKTVESKVEQYKTRLQEEEGVLEGVKNELEDKERIIMELTHQLQKKDENLRHFDNDYSSKIEQLKKKNTLLNEQINRLKSYSKENNELKRKIESFEVEMREKQVTAEELDDEKNKMRLKLDDLRDKLSIVSEKEVSYKQELENLSQKLSINEKELALRKKRSAKYREAYSKERRKVLDLRDTNKFLSHRCSLAECYKRESLQFMSDLACTFRTYIPDAMFLNYDKHLRTLTGFYNLSEMLNNDTTIEVQFKKIEDNLKSFYGDTVKNNFLNFIMKKYASYVRTNNFLKEQLTMVRNDSKQNILRISKLARTHPNWHIDEDAP</sequence>
<accession>G0V7H8</accession>
<gene>
    <name evidence="3" type="primary">NCAS0A08680</name>
    <name evidence="3" type="ordered locus">NCAS_0A08680</name>
</gene>
<dbReference type="Proteomes" id="UP000001640">
    <property type="component" value="Chromosome 1"/>
</dbReference>
<evidence type="ECO:0000256" key="2">
    <source>
        <dbReference type="SAM" id="MobiDB-lite"/>
    </source>
</evidence>
<keyword evidence="4" id="KW-1185">Reference proteome</keyword>
<evidence type="ECO:0000256" key="1">
    <source>
        <dbReference type="SAM" id="Coils"/>
    </source>
</evidence>
<reference evidence="3 4" key="1">
    <citation type="journal article" date="2011" name="Proc. Natl. Acad. Sci. U.S.A.">
        <title>Evolutionary erosion of yeast sex chromosomes by mating-type switching accidents.</title>
        <authorList>
            <person name="Gordon J.L."/>
            <person name="Armisen D."/>
            <person name="Proux-Wera E."/>
            <person name="Oheigeartaigh S.S."/>
            <person name="Byrne K.P."/>
            <person name="Wolfe K.H."/>
        </authorList>
    </citation>
    <scope>NUCLEOTIDE SEQUENCE [LARGE SCALE GENOMIC DNA]</scope>
    <source>
        <strain evidence="4">ATCC 76901 / BCRC 22586 / CBS 4309 / NBRC 1992 / NRRL Y-12630</strain>
    </source>
</reference>
<dbReference type="InParanoid" id="G0V7H8"/>
<dbReference type="EMBL" id="HE576752">
    <property type="protein sequence ID" value="CCC67426.1"/>
    <property type="molecule type" value="Genomic_DNA"/>
</dbReference>
<dbReference type="eggNOG" id="ENOG502RZS3">
    <property type="taxonomic scope" value="Eukaryota"/>
</dbReference>
<dbReference type="OMA" id="HISYMRS"/>
<protein>
    <submittedName>
        <fullName evidence="3">Uncharacterized protein</fullName>
    </submittedName>
</protein>
<feature type="coiled-coil region" evidence="1">
    <location>
        <begin position="303"/>
        <end position="449"/>
    </location>
</feature>
<dbReference type="HOGENOM" id="CLU_442850_0_0_1"/>
<keyword evidence="1" id="KW-0175">Coiled coil</keyword>
<dbReference type="RefSeq" id="XP_003673807.1">
    <property type="nucleotide sequence ID" value="XM_003673759.1"/>
</dbReference>
<proteinExistence type="predicted"/>
<dbReference type="OrthoDB" id="4064247at2759"/>
<feature type="region of interest" description="Disordered" evidence="2">
    <location>
        <begin position="162"/>
        <end position="228"/>
    </location>
</feature>